<gene>
    <name evidence="6" type="ORF">PLXY2_LOCUS10331</name>
</gene>
<sequence>MARGKPSNEEADNGSISEEDTDQALTPNDEATEGNKHLVNDAFVSHAPHYKYVEPTDFAVASCSNIQPAEPHKVNNYSRAAKSHPLVEIMDLLEESNPGYTDTDQSIYNQIRKLAQDGILSSLLRNKDIKGIEELRPHASGSKLDVPLATLYNTRALPKDADSYRLEKFEKNAMLIINQIKIKGYKHPRHGSRQDGRDLRTTFEKFGFKVEEEFDLDKASVENKLKEFSEKDFTDYGCLAVVVLTHGSDMGRLKTSDNKVIYEAEIIQYFNNRNPTLVTKPILFIIQACRGTKMSEAILAGRVSEMTKDADEEEIVPYTVPAESDMLVLHSSYVGKLAIRHELEGTWFIQTLCKKINAMASTHHLEEIMLAVKREVAIDKNFEEYNRSTDSYEINKQMPTVTSTLIRKLYLRKFAADTNHADGEVSNIFTQSSMQQFSPCACYLDVFLYLKSCIRYYVEENQDDYEAKSFLDVAESFSDGEEFHQAKLNMARVIRNHLMKAAKDEGYYKFLYLFMDPAVEE</sequence>
<dbReference type="PROSITE" id="PS50208">
    <property type="entry name" value="CASPASE_P20"/>
    <property type="match status" value="1"/>
</dbReference>
<evidence type="ECO:0000256" key="1">
    <source>
        <dbReference type="ARBA" id="ARBA00010134"/>
    </source>
</evidence>
<dbReference type="InterPro" id="IPR015917">
    <property type="entry name" value="Pept_C14A"/>
</dbReference>
<dbReference type="Proteomes" id="UP000653454">
    <property type="component" value="Unassembled WGS sequence"/>
</dbReference>
<evidence type="ECO:0000256" key="3">
    <source>
        <dbReference type="SAM" id="MobiDB-lite"/>
    </source>
</evidence>
<reference evidence="6" key="1">
    <citation type="submission" date="2020-11" db="EMBL/GenBank/DDBJ databases">
        <authorList>
            <person name="Whiteford S."/>
        </authorList>
    </citation>
    <scope>NUCLEOTIDE SEQUENCE</scope>
</reference>
<name>A0A8S4FTU8_PLUXY</name>
<comment type="caution">
    <text evidence="6">The sequence shown here is derived from an EMBL/GenBank/DDBJ whole genome shotgun (WGS) entry which is preliminary data.</text>
</comment>
<dbReference type="GO" id="GO:0005737">
    <property type="term" value="C:cytoplasm"/>
    <property type="evidence" value="ECO:0007669"/>
    <property type="project" value="TreeGrafter"/>
</dbReference>
<dbReference type="InterPro" id="IPR001309">
    <property type="entry name" value="Pept_C14_p20"/>
</dbReference>
<dbReference type="PRINTS" id="PR00376">
    <property type="entry name" value="IL1BCENZYME"/>
</dbReference>
<dbReference type="GO" id="GO:0004197">
    <property type="term" value="F:cysteine-type endopeptidase activity"/>
    <property type="evidence" value="ECO:0007669"/>
    <property type="project" value="InterPro"/>
</dbReference>
<comment type="similarity">
    <text evidence="1 2">Belongs to the peptidase C14A family.</text>
</comment>
<dbReference type="InterPro" id="IPR002138">
    <property type="entry name" value="Pept_C14_p10"/>
</dbReference>
<dbReference type="GO" id="GO:0006508">
    <property type="term" value="P:proteolysis"/>
    <property type="evidence" value="ECO:0007669"/>
    <property type="project" value="InterPro"/>
</dbReference>
<feature type="region of interest" description="Disordered" evidence="3">
    <location>
        <begin position="1"/>
        <end position="33"/>
    </location>
</feature>
<dbReference type="InterPro" id="IPR029030">
    <property type="entry name" value="Caspase-like_dom_sf"/>
</dbReference>
<dbReference type="Pfam" id="PF00656">
    <property type="entry name" value="Peptidase_C14"/>
    <property type="match status" value="1"/>
</dbReference>
<evidence type="ECO:0000259" key="4">
    <source>
        <dbReference type="PROSITE" id="PS50207"/>
    </source>
</evidence>
<dbReference type="InterPro" id="IPR011600">
    <property type="entry name" value="Pept_C14_caspase"/>
</dbReference>
<feature type="compositionally biased region" description="Acidic residues" evidence="3">
    <location>
        <begin position="9"/>
        <end position="22"/>
    </location>
</feature>
<dbReference type="AlphaFoldDB" id="A0A8S4FTU8"/>
<dbReference type="SMART" id="SM00115">
    <property type="entry name" value="CASc"/>
    <property type="match status" value="1"/>
</dbReference>
<protein>
    <submittedName>
        <fullName evidence="6">(diamondback moth) hypothetical protein</fullName>
    </submittedName>
</protein>
<dbReference type="InterPro" id="IPR002398">
    <property type="entry name" value="Pept_C14"/>
</dbReference>
<dbReference type="EMBL" id="CAJHNJ030000045">
    <property type="protein sequence ID" value="CAG9131496.1"/>
    <property type="molecule type" value="Genomic_DNA"/>
</dbReference>
<keyword evidence="7" id="KW-1185">Reference proteome</keyword>
<evidence type="ECO:0000313" key="7">
    <source>
        <dbReference type="Proteomes" id="UP000653454"/>
    </source>
</evidence>
<evidence type="ECO:0000256" key="2">
    <source>
        <dbReference type="RuleBase" id="RU003971"/>
    </source>
</evidence>
<proteinExistence type="inferred from homology"/>
<dbReference type="PANTHER" id="PTHR10454:SF210">
    <property type="entry name" value="CASPASE-2"/>
    <property type="match status" value="1"/>
</dbReference>
<dbReference type="SUPFAM" id="SSF52129">
    <property type="entry name" value="Caspase-like"/>
    <property type="match status" value="1"/>
</dbReference>
<dbReference type="GO" id="GO:0043525">
    <property type="term" value="P:positive regulation of neuron apoptotic process"/>
    <property type="evidence" value="ECO:0007669"/>
    <property type="project" value="TreeGrafter"/>
</dbReference>
<evidence type="ECO:0000259" key="5">
    <source>
        <dbReference type="PROSITE" id="PS50208"/>
    </source>
</evidence>
<dbReference type="PROSITE" id="PS50207">
    <property type="entry name" value="CASPASE_P10"/>
    <property type="match status" value="1"/>
</dbReference>
<organism evidence="6 7">
    <name type="scientific">Plutella xylostella</name>
    <name type="common">Diamondback moth</name>
    <name type="synonym">Plutella maculipennis</name>
    <dbReference type="NCBI Taxonomy" id="51655"/>
    <lineage>
        <taxon>Eukaryota</taxon>
        <taxon>Metazoa</taxon>
        <taxon>Ecdysozoa</taxon>
        <taxon>Arthropoda</taxon>
        <taxon>Hexapoda</taxon>
        <taxon>Insecta</taxon>
        <taxon>Pterygota</taxon>
        <taxon>Neoptera</taxon>
        <taxon>Endopterygota</taxon>
        <taxon>Lepidoptera</taxon>
        <taxon>Glossata</taxon>
        <taxon>Ditrysia</taxon>
        <taxon>Yponomeutoidea</taxon>
        <taxon>Plutellidae</taxon>
        <taxon>Plutella</taxon>
    </lineage>
</organism>
<evidence type="ECO:0000313" key="6">
    <source>
        <dbReference type="EMBL" id="CAG9131496.1"/>
    </source>
</evidence>
<dbReference type="Gene3D" id="3.40.50.1460">
    <property type="match status" value="1"/>
</dbReference>
<feature type="domain" description="Caspase family p10" evidence="4">
    <location>
        <begin position="316"/>
        <end position="413"/>
    </location>
</feature>
<accession>A0A8S4FTU8</accession>
<dbReference type="GO" id="GO:0006915">
    <property type="term" value="P:apoptotic process"/>
    <property type="evidence" value="ECO:0007669"/>
    <property type="project" value="TreeGrafter"/>
</dbReference>
<feature type="domain" description="Caspase family p20" evidence="5">
    <location>
        <begin position="170"/>
        <end position="293"/>
    </location>
</feature>
<dbReference type="PANTHER" id="PTHR10454">
    <property type="entry name" value="CASPASE"/>
    <property type="match status" value="1"/>
</dbReference>